<dbReference type="PROSITE" id="PS01031">
    <property type="entry name" value="SHSP"/>
    <property type="match status" value="1"/>
</dbReference>
<dbReference type="InterPro" id="IPR037913">
    <property type="entry name" value="ACD_IbpA/B"/>
</dbReference>
<dbReference type="RefSeq" id="WP_078709763.1">
    <property type="nucleotide sequence ID" value="NZ_FUXL01000015.1"/>
</dbReference>
<dbReference type="OrthoDB" id="9810618at2"/>
<evidence type="ECO:0000256" key="1">
    <source>
        <dbReference type="ARBA" id="ARBA00023016"/>
    </source>
</evidence>
<dbReference type="EMBL" id="FUXL01000015">
    <property type="protein sequence ID" value="SKA32710.1"/>
    <property type="molecule type" value="Genomic_DNA"/>
</dbReference>
<evidence type="ECO:0000256" key="3">
    <source>
        <dbReference type="RuleBase" id="RU003616"/>
    </source>
</evidence>
<dbReference type="PANTHER" id="PTHR47062">
    <property type="match status" value="1"/>
</dbReference>
<accession>A0A1T4SWS9</accession>
<evidence type="ECO:0000313" key="5">
    <source>
        <dbReference type="EMBL" id="SKA32710.1"/>
    </source>
</evidence>
<comment type="similarity">
    <text evidence="2 3">Belongs to the small heat shock protein (HSP20) family.</text>
</comment>
<dbReference type="CDD" id="cd06470">
    <property type="entry name" value="ACD_IbpA-B_like"/>
    <property type="match status" value="1"/>
</dbReference>
<feature type="domain" description="SHSP" evidence="4">
    <location>
        <begin position="30"/>
        <end position="141"/>
    </location>
</feature>
<dbReference type="InterPro" id="IPR002068">
    <property type="entry name" value="A-crystallin/Hsp20_dom"/>
</dbReference>
<dbReference type="STRING" id="1365950.SAMN05428963_11540"/>
<protein>
    <submittedName>
        <fullName evidence="5">Molecular chaperone IbpA</fullName>
    </submittedName>
</protein>
<evidence type="ECO:0000259" key="4">
    <source>
        <dbReference type="PROSITE" id="PS01031"/>
    </source>
</evidence>
<organism evidence="5 6">
    <name type="scientific">Consotaella salsifontis</name>
    <dbReference type="NCBI Taxonomy" id="1365950"/>
    <lineage>
        <taxon>Bacteria</taxon>
        <taxon>Pseudomonadati</taxon>
        <taxon>Pseudomonadota</taxon>
        <taxon>Alphaproteobacteria</taxon>
        <taxon>Hyphomicrobiales</taxon>
        <taxon>Aurantimonadaceae</taxon>
        <taxon>Consotaella</taxon>
    </lineage>
</organism>
<keyword evidence="1" id="KW-0346">Stress response</keyword>
<dbReference type="Proteomes" id="UP000190135">
    <property type="component" value="Unassembled WGS sequence"/>
</dbReference>
<evidence type="ECO:0000313" key="6">
    <source>
        <dbReference type="Proteomes" id="UP000190135"/>
    </source>
</evidence>
<reference evidence="5 6" key="1">
    <citation type="submission" date="2017-02" db="EMBL/GenBank/DDBJ databases">
        <authorList>
            <person name="Peterson S.W."/>
        </authorList>
    </citation>
    <scope>NUCLEOTIDE SEQUENCE [LARGE SCALE GENOMIC DNA]</scope>
    <source>
        <strain evidence="5 6">USBA 369</strain>
    </source>
</reference>
<dbReference type="AlphaFoldDB" id="A0A1T4SWS9"/>
<dbReference type="InterPro" id="IPR008978">
    <property type="entry name" value="HSP20-like_chaperone"/>
</dbReference>
<name>A0A1T4SWS9_9HYPH</name>
<sequence length="157" mass="17270">MRTSLDFAPLFRSSVGFDRMFDLLERAAEAQPVDSWPPYDIEKTGDNAYRIVLAVAGFTPDEVELTYQPNLLVVSGRKPGSDAPGHYLHRSIAGRSFERRFSLADHVSVVNATLADGLLSIDLVREVPEAMKPRQIAIRSDAGPQTERLSAAEDKAA</sequence>
<dbReference type="SUPFAM" id="SSF49764">
    <property type="entry name" value="HSP20-like chaperones"/>
    <property type="match status" value="1"/>
</dbReference>
<dbReference type="Gene3D" id="2.60.40.790">
    <property type="match status" value="1"/>
</dbReference>
<dbReference type="PANTHER" id="PTHR47062:SF1">
    <property type="entry name" value="SMALL HEAT SHOCK PROTEIN IBPA"/>
    <property type="match status" value="1"/>
</dbReference>
<keyword evidence="6" id="KW-1185">Reference proteome</keyword>
<dbReference type="Pfam" id="PF00011">
    <property type="entry name" value="HSP20"/>
    <property type="match status" value="1"/>
</dbReference>
<evidence type="ECO:0000256" key="2">
    <source>
        <dbReference type="PROSITE-ProRule" id="PRU00285"/>
    </source>
</evidence>
<proteinExistence type="inferred from homology"/>
<gene>
    <name evidence="5" type="ORF">SAMN05428963_11540</name>
</gene>